<sequence length="85" mass="9809">MKRTRLKMYVNGMGFRGIERVTGVSRITIMDWVKQVGKLPPDSHNSETIPEVGELDELETFIAKKRTKSRYGQLLTTFEMEFLDG</sequence>
<dbReference type="SUPFAM" id="SSF46689">
    <property type="entry name" value="Homeodomain-like"/>
    <property type="match status" value="1"/>
</dbReference>
<proteinExistence type="predicted"/>
<accession>A0A552EYF5</accession>
<dbReference type="Proteomes" id="UP000317708">
    <property type="component" value="Unassembled WGS sequence"/>
</dbReference>
<reference evidence="1 2" key="1">
    <citation type="submission" date="2019-01" db="EMBL/GenBank/DDBJ databases">
        <title>Coherence of Microcystis species and biogeography revealed through population genomics.</title>
        <authorList>
            <person name="Perez-Carrascal O.M."/>
            <person name="Terrat Y."/>
            <person name="Giani A."/>
            <person name="Fortin N."/>
            <person name="Tromas N."/>
            <person name="Shapiro B.J."/>
        </authorList>
    </citation>
    <scope>NUCLEOTIDE SEQUENCE [LARGE SCALE GENOMIC DNA]</scope>
    <source>
        <strain evidence="1">Ma_MB_S_20031200_S102</strain>
    </source>
</reference>
<organism evidence="1 2">
    <name type="scientific">Microcystis aeruginosa Ma_MB_S_20031200_S102</name>
    <dbReference type="NCBI Taxonomy" id="2486254"/>
    <lineage>
        <taxon>Bacteria</taxon>
        <taxon>Bacillati</taxon>
        <taxon>Cyanobacteriota</taxon>
        <taxon>Cyanophyceae</taxon>
        <taxon>Oscillatoriophycideae</taxon>
        <taxon>Chroococcales</taxon>
        <taxon>Microcystaceae</taxon>
        <taxon>Microcystis</taxon>
    </lineage>
</organism>
<name>A0A552EYF5_MICAE</name>
<gene>
    <name evidence="1" type="ORF">EWV92_06600</name>
</gene>
<evidence type="ECO:0000313" key="1">
    <source>
        <dbReference type="EMBL" id="TRU39472.1"/>
    </source>
</evidence>
<evidence type="ECO:0000313" key="2">
    <source>
        <dbReference type="Proteomes" id="UP000317708"/>
    </source>
</evidence>
<dbReference type="InterPro" id="IPR009057">
    <property type="entry name" value="Homeodomain-like_sf"/>
</dbReference>
<dbReference type="EMBL" id="SFBI01000065">
    <property type="protein sequence ID" value="TRU39472.1"/>
    <property type="molecule type" value="Genomic_DNA"/>
</dbReference>
<comment type="caution">
    <text evidence="1">The sequence shown here is derived from an EMBL/GenBank/DDBJ whole genome shotgun (WGS) entry which is preliminary data.</text>
</comment>
<dbReference type="AlphaFoldDB" id="A0A552EYF5"/>
<protein>
    <submittedName>
        <fullName evidence="1">IS1 family transposase</fullName>
    </submittedName>
</protein>